<dbReference type="InterPro" id="IPR023210">
    <property type="entry name" value="NADP_OxRdtase_dom"/>
</dbReference>
<gene>
    <name evidence="3" type="ORF">H8E29_11195</name>
</gene>
<evidence type="ECO:0000256" key="1">
    <source>
        <dbReference type="ARBA" id="ARBA00023002"/>
    </source>
</evidence>
<dbReference type="InterPro" id="IPR018170">
    <property type="entry name" value="Aldo/ket_reductase_CS"/>
</dbReference>
<proteinExistence type="predicted"/>
<dbReference type="Pfam" id="PF00248">
    <property type="entry name" value="Aldo_ket_red"/>
    <property type="match status" value="1"/>
</dbReference>
<name>A0A8J6NJL8_9CHLR</name>
<dbReference type="EMBL" id="JACNJN010000124">
    <property type="protein sequence ID" value="MBC8335825.1"/>
    <property type="molecule type" value="Genomic_DNA"/>
</dbReference>
<evidence type="ECO:0000313" key="3">
    <source>
        <dbReference type="EMBL" id="MBC8335825.1"/>
    </source>
</evidence>
<dbReference type="AlphaFoldDB" id="A0A8J6NJL8"/>
<dbReference type="PANTHER" id="PTHR43625:SF88">
    <property type="entry name" value="OS07G0143000 PROTEIN"/>
    <property type="match status" value="1"/>
</dbReference>
<dbReference type="InterPro" id="IPR050791">
    <property type="entry name" value="Aldo-Keto_reductase"/>
</dbReference>
<evidence type="ECO:0000313" key="4">
    <source>
        <dbReference type="Proteomes" id="UP000614469"/>
    </source>
</evidence>
<protein>
    <submittedName>
        <fullName evidence="3">Aldo/keto reductase</fullName>
    </submittedName>
</protein>
<dbReference type="Proteomes" id="UP000614469">
    <property type="component" value="Unassembled WGS sequence"/>
</dbReference>
<dbReference type="InterPro" id="IPR020471">
    <property type="entry name" value="AKR"/>
</dbReference>
<dbReference type="PRINTS" id="PR00069">
    <property type="entry name" value="ALDKETRDTASE"/>
</dbReference>
<keyword evidence="1" id="KW-0560">Oxidoreductase</keyword>
<dbReference type="GO" id="GO:0005737">
    <property type="term" value="C:cytoplasm"/>
    <property type="evidence" value="ECO:0007669"/>
    <property type="project" value="TreeGrafter"/>
</dbReference>
<dbReference type="PROSITE" id="PS00062">
    <property type="entry name" value="ALDOKETO_REDUCTASE_2"/>
    <property type="match status" value="1"/>
</dbReference>
<dbReference type="SUPFAM" id="SSF51430">
    <property type="entry name" value="NAD(P)-linked oxidoreductase"/>
    <property type="match status" value="1"/>
</dbReference>
<dbReference type="Gene3D" id="3.20.20.100">
    <property type="entry name" value="NADP-dependent oxidoreductase domain"/>
    <property type="match status" value="1"/>
</dbReference>
<dbReference type="GO" id="GO:0016491">
    <property type="term" value="F:oxidoreductase activity"/>
    <property type="evidence" value="ECO:0007669"/>
    <property type="project" value="UniProtKB-KW"/>
</dbReference>
<dbReference type="CDD" id="cd19093">
    <property type="entry name" value="AKR_AtPLR-like"/>
    <property type="match status" value="1"/>
</dbReference>
<comment type="caution">
    <text evidence="3">The sequence shown here is derived from an EMBL/GenBank/DDBJ whole genome shotgun (WGS) entry which is preliminary data.</text>
</comment>
<evidence type="ECO:0000259" key="2">
    <source>
        <dbReference type="Pfam" id="PF00248"/>
    </source>
</evidence>
<accession>A0A8J6NJL8</accession>
<reference evidence="3 4" key="1">
    <citation type="submission" date="2020-08" db="EMBL/GenBank/DDBJ databases">
        <title>Bridging the membrane lipid divide: bacteria of the FCB group superphylum have the potential to synthesize archaeal ether lipids.</title>
        <authorList>
            <person name="Villanueva L."/>
            <person name="Von Meijenfeldt F.A.B."/>
            <person name="Westbye A.B."/>
            <person name="Yadav S."/>
            <person name="Hopmans E.C."/>
            <person name="Dutilh B.E."/>
            <person name="Sinninghe Damste J.S."/>
        </authorList>
    </citation>
    <scope>NUCLEOTIDE SEQUENCE [LARGE SCALE GENOMIC DNA]</scope>
    <source>
        <strain evidence="3">NIOZ-UU36</strain>
    </source>
</reference>
<dbReference type="PANTHER" id="PTHR43625">
    <property type="entry name" value="AFLATOXIN B1 ALDEHYDE REDUCTASE"/>
    <property type="match status" value="1"/>
</dbReference>
<sequence length="296" mass="33175">MGVGAWAWGDRIIWNYGGSYADKEVRGAFDLSLEKGIRLIDTAEVYGRGRSERLIGEFLKDTEVPVLLATKFMPFPWRLLKSSLLRALRHSLERLDVESVDLYQIHFPMPPISIETWMNELATAVKEGLTRTVGVSNYNQSQMLQAYSALARHEIPLASNQVEYHLLDRRIEKSGLLARCHELDIRLIAYSPLAMGLLTGKYSVDSPPPGTRGRRYSRILPNLPPLLKIMTQIGQDQGGKTNAQIALNWLICKKTMPIPGAKNAKQAEQNAGALGWRLTDDQVAALDEASEEFTKE</sequence>
<feature type="domain" description="NADP-dependent oxidoreductase" evidence="2">
    <location>
        <begin position="1"/>
        <end position="290"/>
    </location>
</feature>
<dbReference type="InterPro" id="IPR036812">
    <property type="entry name" value="NAD(P)_OxRdtase_dom_sf"/>
</dbReference>
<organism evidence="3 4">
    <name type="scientific">Candidatus Desulfolinea nitratireducens</name>
    <dbReference type="NCBI Taxonomy" id="2841698"/>
    <lineage>
        <taxon>Bacteria</taxon>
        <taxon>Bacillati</taxon>
        <taxon>Chloroflexota</taxon>
        <taxon>Anaerolineae</taxon>
        <taxon>Anaerolineales</taxon>
        <taxon>Anaerolineales incertae sedis</taxon>
        <taxon>Candidatus Desulfolinea</taxon>
    </lineage>
</organism>